<keyword evidence="1" id="KW-0472">Membrane</keyword>
<accession>A0AAJ3D8V3</accession>
<dbReference type="Gene3D" id="3.40.50.2000">
    <property type="entry name" value="Glycogen Phosphorylase B"/>
    <property type="match status" value="1"/>
</dbReference>
<dbReference type="Proteomes" id="UP000451048">
    <property type="component" value="Unassembled WGS sequence"/>
</dbReference>
<evidence type="ECO:0000256" key="1">
    <source>
        <dbReference type="SAM" id="Phobius"/>
    </source>
</evidence>
<dbReference type="EMBL" id="WTTO01000011">
    <property type="protein sequence ID" value="NAR72999.1"/>
    <property type="molecule type" value="Genomic_DNA"/>
</dbReference>
<feature type="transmembrane region" description="Helical" evidence="1">
    <location>
        <begin position="66"/>
        <end position="87"/>
    </location>
</feature>
<gene>
    <name evidence="2" type="ORF">GPS52_05690</name>
</gene>
<dbReference type="SUPFAM" id="SSF53756">
    <property type="entry name" value="UDP-Glycosyltransferase/glycogen phosphorylase"/>
    <property type="match status" value="1"/>
</dbReference>
<keyword evidence="1" id="KW-1133">Transmembrane helix</keyword>
<dbReference type="AlphaFoldDB" id="A0AAJ3D8V3"/>
<sequence>MKNFLMVLKTQNLKNDQRVLKEINSLVLLENSVDIFVATDVRNDRNSEFVNTRYINIIGGSSSEKIIYKILGVFQFYIKFLFYLIFYKKKYDGFWVADPILFGVVLIINSFGGKNKTIIWDHHELPPKWFLNNKFFMYFFKKSYISSNLVIHANLPRKNYLEEILNYKHKNAYIISNYPSCCGRPNEALLDSNIENWIKNHKFIYLQNSLQDNRYGANVIKVAIELGYYVFHAGKINDKYLVENKVDISKVCLAGYLSFDQINRVLNKCLLTVILYKKESVNQTYCDANRLYQAMSLGVPVIIGNNPTLVDATKDYRDKIILNDDGQDIIGLKKVLSDNNFTLDRIPLLRTWEEYNELFTSITRQV</sequence>
<keyword evidence="1" id="KW-0812">Transmembrane</keyword>
<name>A0AAJ3D8V3_ACIHA</name>
<evidence type="ECO:0000313" key="2">
    <source>
        <dbReference type="EMBL" id="NAR72999.1"/>
    </source>
</evidence>
<dbReference type="RefSeq" id="WP_161404757.1">
    <property type="nucleotide sequence ID" value="NZ_WTTO01000011.1"/>
</dbReference>
<comment type="caution">
    <text evidence="2">The sequence shown here is derived from an EMBL/GenBank/DDBJ whole genome shotgun (WGS) entry which is preliminary data.</text>
</comment>
<evidence type="ECO:0000313" key="3">
    <source>
        <dbReference type="Proteomes" id="UP000451048"/>
    </source>
</evidence>
<proteinExistence type="predicted"/>
<organism evidence="2 3">
    <name type="scientific">Acinetobacter haemolyticus</name>
    <dbReference type="NCBI Taxonomy" id="29430"/>
    <lineage>
        <taxon>Bacteria</taxon>
        <taxon>Pseudomonadati</taxon>
        <taxon>Pseudomonadota</taxon>
        <taxon>Gammaproteobacteria</taxon>
        <taxon>Moraxellales</taxon>
        <taxon>Moraxellaceae</taxon>
        <taxon>Acinetobacter</taxon>
    </lineage>
</organism>
<protein>
    <submittedName>
        <fullName evidence="2">Glycosyl transferase family 1</fullName>
    </submittedName>
</protein>
<feature type="transmembrane region" description="Helical" evidence="1">
    <location>
        <begin position="93"/>
        <end position="112"/>
    </location>
</feature>
<reference evidence="2 3" key="1">
    <citation type="submission" date="2019-12" db="EMBL/GenBank/DDBJ databases">
        <title>Acinetobacter haemolyticus comparative genomics.</title>
        <authorList>
            <person name="Castro-Jaimes S."/>
            <person name="Bello-Lopez E."/>
            <person name="Velazquez-Acosta C."/>
            <person name="Volkow-Fernandez P."/>
            <person name="Lozano-Zarain P."/>
            <person name="Castillo Ramirez S."/>
            <person name="Cevallos M.A."/>
        </authorList>
    </citation>
    <scope>NUCLEOTIDE SEQUENCE [LARGE SCALE GENOMIC DNA]</scope>
    <source>
        <strain evidence="2 3">AN10</strain>
    </source>
</reference>
<dbReference type="GO" id="GO:0016740">
    <property type="term" value="F:transferase activity"/>
    <property type="evidence" value="ECO:0007669"/>
    <property type="project" value="UniProtKB-KW"/>
</dbReference>
<keyword evidence="2" id="KW-0808">Transferase</keyword>